<proteinExistence type="predicted"/>
<evidence type="ECO:0000256" key="14">
    <source>
        <dbReference type="ARBA" id="ARBA00042865"/>
    </source>
</evidence>
<evidence type="ECO:0000256" key="5">
    <source>
        <dbReference type="ARBA" id="ARBA00022692"/>
    </source>
</evidence>
<evidence type="ECO:0000256" key="3">
    <source>
        <dbReference type="ARBA" id="ARBA00022676"/>
    </source>
</evidence>
<dbReference type="Proteomes" id="UP000320300">
    <property type="component" value="Unassembled WGS sequence"/>
</dbReference>
<protein>
    <recommendedName>
        <fullName evidence="14">Peptide O-xylosyltransferase</fullName>
    </recommendedName>
</protein>
<dbReference type="InterPro" id="IPR043538">
    <property type="entry name" value="XYLT"/>
</dbReference>
<dbReference type="PANTHER" id="PTHR46025:SF3">
    <property type="entry name" value="XYLOSYLTRANSFERASE OXT"/>
    <property type="match status" value="1"/>
</dbReference>
<keyword evidence="16" id="KW-1185">Reference proteome</keyword>
<keyword evidence="9" id="KW-1133">Transmembrane helix</keyword>
<evidence type="ECO:0000256" key="1">
    <source>
        <dbReference type="ARBA" id="ARBA00004323"/>
    </source>
</evidence>
<keyword evidence="10" id="KW-0333">Golgi apparatus</keyword>
<evidence type="ECO:0000256" key="10">
    <source>
        <dbReference type="ARBA" id="ARBA00023034"/>
    </source>
</evidence>
<keyword evidence="6" id="KW-0479">Metal-binding</keyword>
<evidence type="ECO:0000256" key="13">
    <source>
        <dbReference type="ARBA" id="ARBA00023180"/>
    </source>
</evidence>
<evidence type="ECO:0000256" key="2">
    <source>
        <dbReference type="ARBA" id="ARBA00004648"/>
    </source>
</evidence>
<accession>A0A521FGZ5</accession>
<evidence type="ECO:0000256" key="12">
    <source>
        <dbReference type="ARBA" id="ARBA00023157"/>
    </source>
</evidence>
<evidence type="ECO:0000256" key="8">
    <source>
        <dbReference type="ARBA" id="ARBA00022968"/>
    </source>
</evidence>
<evidence type="ECO:0000256" key="9">
    <source>
        <dbReference type="ARBA" id="ARBA00022989"/>
    </source>
</evidence>
<evidence type="ECO:0000256" key="11">
    <source>
        <dbReference type="ARBA" id="ARBA00023136"/>
    </source>
</evidence>
<dbReference type="EMBL" id="FXTN01000012">
    <property type="protein sequence ID" value="SMO95254.1"/>
    <property type="molecule type" value="Genomic_DNA"/>
</dbReference>
<dbReference type="InterPro" id="IPR003406">
    <property type="entry name" value="Glyco_trans_14"/>
</dbReference>
<sequence>MRVAHLILTYTNPAQTERMIRAMWHKDFDFYIHVDKKFDITPHLILANIPNVYFIQNRIKVNWGGFSTIATEFEGIKEIIASGTRYSFINLLSGQGYPLRSPDHLARFFSDNAGKEFLSFYDYKNQWPEGMLRIEQYCFSDYSFKGKYTLERLLTAVLPKRKLPYHMHPYGKSMFWMLSPEAAMYVVKQIEGDTRLKRFFAWSWASDEFLFPTILMNSPYRDKIVNNNYRYIDWSEGGANPRVLDLGDFDAMMRSDNWWARKFDAVKSAGLMDKIDEVISTGISANSL</sequence>
<organism evidence="15 16">
    <name type="scientific">Pedobacter westerhofensis</name>
    <dbReference type="NCBI Taxonomy" id="425512"/>
    <lineage>
        <taxon>Bacteria</taxon>
        <taxon>Pseudomonadati</taxon>
        <taxon>Bacteroidota</taxon>
        <taxon>Sphingobacteriia</taxon>
        <taxon>Sphingobacteriales</taxon>
        <taxon>Sphingobacteriaceae</taxon>
        <taxon>Pedobacter</taxon>
    </lineage>
</organism>
<dbReference type="Pfam" id="PF02485">
    <property type="entry name" value="Branch"/>
    <property type="match status" value="1"/>
</dbReference>
<keyword evidence="12" id="KW-1015">Disulfide bond</keyword>
<evidence type="ECO:0000256" key="6">
    <source>
        <dbReference type="ARBA" id="ARBA00022723"/>
    </source>
</evidence>
<keyword evidence="3" id="KW-0328">Glycosyltransferase</keyword>
<evidence type="ECO:0000313" key="16">
    <source>
        <dbReference type="Proteomes" id="UP000320300"/>
    </source>
</evidence>
<name>A0A521FGZ5_9SPHI</name>
<keyword evidence="8" id="KW-0735">Signal-anchor</keyword>
<dbReference type="RefSeq" id="WP_142530276.1">
    <property type="nucleotide sequence ID" value="NZ_CBCSJO010000011.1"/>
</dbReference>
<evidence type="ECO:0000313" key="15">
    <source>
        <dbReference type="EMBL" id="SMO95254.1"/>
    </source>
</evidence>
<evidence type="ECO:0000256" key="4">
    <source>
        <dbReference type="ARBA" id="ARBA00022679"/>
    </source>
</evidence>
<dbReference type="PANTHER" id="PTHR46025">
    <property type="entry name" value="XYLOSYLTRANSFERASE OXT"/>
    <property type="match status" value="1"/>
</dbReference>
<evidence type="ECO:0000256" key="7">
    <source>
        <dbReference type="ARBA" id="ARBA00022824"/>
    </source>
</evidence>
<keyword evidence="11" id="KW-0472">Membrane</keyword>
<comment type="subcellular location">
    <subcellularLocation>
        <location evidence="2">Endoplasmic reticulum membrane</location>
        <topology evidence="2">Single-pass type II membrane protein</topology>
    </subcellularLocation>
    <subcellularLocation>
        <location evidence="1">Golgi apparatus membrane</location>
        <topology evidence="1">Single-pass type II membrane protein</topology>
    </subcellularLocation>
</comment>
<keyword evidence="7" id="KW-0256">Endoplasmic reticulum</keyword>
<dbReference type="GO" id="GO:0030158">
    <property type="term" value="F:protein xylosyltransferase activity"/>
    <property type="evidence" value="ECO:0007669"/>
    <property type="project" value="InterPro"/>
</dbReference>
<keyword evidence="13" id="KW-0325">Glycoprotein</keyword>
<dbReference type="GO" id="GO:0050650">
    <property type="term" value="P:chondroitin sulfate proteoglycan biosynthetic process"/>
    <property type="evidence" value="ECO:0007669"/>
    <property type="project" value="TreeGrafter"/>
</dbReference>
<keyword evidence="5" id="KW-0812">Transmembrane</keyword>
<dbReference type="GO" id="GO:0046872">
    <property type="term" value="F:metal ion binding"/>
    <property type="evidence" value="ECO:0007669"/>
    <property type="project" value="UniProtKB-KW"/>
</dbReference>
<dbReference type="OrthoDB" id="7943907at2"/>
<reference evidence="15 16" key="1">
    <citation type="submission" date="2017-05" db="EMBL/GenBank/DDBJ databases">
        <authorList>
            <person name="Varghese N."/>
            <person name="Submissions S."/>
        </authorList>
    </citation>
    <scope>NUCLEOTIDE SEQUENCE [LARGE SCALE GENOMIC DNA]</scope>
    <source>
        <strain evidence="15 16">DSM 19036</strain>
    </source>
</reference>
<dbReference type="AlphaFoldDB" id="A0A521FGZ5"/>
<keyword evidence="4" id="KW-0808">Transferase</keyword>
<dbReference type="GO" id="GO:0015012">
    <property type="term" value="P:heparan sulfate proteoglycan biosynthetic process"/>
    <property type="evidence" value="ECO:0007669"/>
    <property type="project" value="TreeGrafter"/>
</dbReference>
<dbReference type="GO" id="GO:0016020">
    <property type="term" value="C:membrane"/>
    <property type="evidence" value="ECO:0007669"/>
    <property type="project" value="InterPro"/>
</dbReference>
<gene>
    <name evidence="15" type="ORF">SAMN06265348_11263</name>
</gene>